<dbReference type="PaxDb" id="211586-SO_2061"/>
<dbReference type="AlphaFoldDB" id="Q8EFC2"/>
<proteinExistence type="predicted"/>
<dbReference type="BioCyc" id="SONE211586:G1GMP-1895-MONOMER"/>
<reference evidence="1 2" key="2">
    <citation type="journal article" date="2005" name="Proteomics">
        <title>Global detection and characterization of hypothetical proteins in Shewanella oneidensis MR-1 using LC-MS based proteomics.</title>
        <authorList>
            <person name="Elias D.A."/>
            <person name="Monroe M.E."/>
            <person name="Marshall M.J."/>
            <person name="Romine M.F."/>
            <person name="Belieav A.S."/>
            <person name="Fredrickson J.K."/>
            <person name="Anderson G.A."/>
            <person name="Smith R.D."/>
            <person name="Lipton M.S."/>
        </authorList>
    </citation>
    <scope>NUCLEOTIDE SEQUENCE [LARGE SCALE GENOMIC DNA]</scope>
    <source>
        <strain evidence="2">ATCC 700550 / JCM 31522 / CIP 106686 / LMG 19005 / NCIMB 14063 / MR-1</strain>
    </source>
</reference>
<dbReference type="PROSITE" id="PS51257">
    <property type="entry name" value="PROKAR_LIPOPROTEIN"/>
    <property type="match status" value="1"/>
</dbReference>
<sequence>MDKLPFMCCLLAVLFGCNTKGTYEQTSRELTGLELIAPHLGYFKSWVPLGSDGVYQMTDEQQVEQVNVLNLCLNQLKSSSEALPSHALRSVLVVQCMEKQGWQLVVEELYIT</sequence>
<dbReference type="eggNOG" id="ENOG5031QA8">
    <property type="taxonomic scope" value="Bacteria"/>
</dbReference>
<dbReference type="EMBL" id="AE014299">
    <property type="protein sequence ID" value="AAN55108.1"/>
    <property type="molecule type" value="Genomic_DNA"/>
</dbReference>
<dbReference type="OrthoDB" id="6272483at2"/>
<evidence type="ECO:0000313" key="1">
    <source>
        <dbReference type="EMBL" id="AAN55108.1"/>
    </source>
</evidence>
<name>Q8EFC2_SHEON</name>
<accession>Q8EFC2</accession>
<dbReference type="STRING" id="211586.SO_2061"/>
<keyword evidence="2" id="KW-1185">Reference proteome</keyword>
<reference evidence="1 2" key="3">
    <citation type="journal article" date="2008" name="Appl. Environ. Microbiol.">
        <title>Identification of mobile elements and pseudogenes in the Shewanella oneidensis MR-1 genome.</title>
        <authorList>
            <person name="Romine M.F."/>
            <person name="Carlson T.S."/>
            <person name="Norbeck A.D."/>
            <person name="McCue L.A."/>
            <person name="Lipton M.S."/>
        </authorList>
    </citation>
    <scope>NUCLEOTIDE SEQUENCE [LARGE SCALE GENOMIC DNA]</scope>
    <source>
        <strain evidence="2">ATCC 700550 / JCM 31522 / CIP 106686 / LMG 19005 / NCIMB 14063 / MR-1</strain>
    </source>
</reference>
<dbReference type="HOGENOM" id="CLU_2131823_0_0_6"/>
<protein>
    <submittedName>
        <fullName evidence="1">Predicted lipoprotein</fullName>
    </submittedName>
</protein>
<dbReference type="PATRIC" id="fig|211586.12.peg.1978"/>
<dbReference type="RefSeq" id="WP_011072129.1">
    <property type="nucleotide sequence ID" value="NC_004347.2"/>
</dbReference>
<dbReference type="Proteomes" id="UP000008186">
    <property type="component" value="Chromosome"/>
</dbReference>
<organism evidence="1 2">
    <name type="scientific">Shewanella oneidensis (strain ATCC 700550 / JCM 31522 / CIP 106686 / LMG 19005 / NCIMB 14063 / MR-1)</name>
    <dbReference type="NCBI Taxonomy" id="211586"/>
    <lineage>
        <taxon>Bacteria</taxon>
        <taxon>Pseudomonadati</taxon>
        <taxon>Pseudomonadota</taxon>
        <taxon>Gammaproteobacteria</taxon>
        <taxon>Alteromonadales</taxon>
        <taxon>Shewanellaceae</taxon>
        <taxon>Shewanella</taxon>
    </lineage>
</organism>
<gene>
    <name evidence="1" type="ordered locus">SO_2061</name>
</gene>
<reference evidence="1 2" key="1">
    <citation type="journal article" date="2002" name="Nat. Biotechnol.">
        <title>Genome sequence of the dissimilatory metal ion-reducing bacterium Shewanella oneidensis.</title>
        <authorList>
            <person name="Heidelberg J.F."/>
            <person name="Paulsen I.T."/>
            <person name="Nelson K.E."/>
            <person name="Gaidos E.J."/>
            <person name="Nelson W.C."/>
            <person name="Read T.D."/>
            <person name="Eisen J.A."/>
            <person name="Seshadri R."/>
            <person name="Ward N."/>
            <person name="Methe B."/>
            <person name="Clayton R.A."/>
            <person name="Meyer T."/>
            <person name="Tsapin A."/>
            <person name="Scott J."/>
            <person name="Beanan M."/>
            <person name="Brinkac L."/>
            <person name="Daugherty S."/>
            <person name="DeBoy R.T."/>
            <person name="Dodson R.J."/>
            <person name="Durkin A.S."/>
            <person name="Haft D.H."/>
            <person name="Kolonay J.F."/>
            <person name="Madupu R."/>
            <person name="Peterson J.D."/>
            <person name="Umayam L.A."/>
            <person name="White O."/>
            <person name="Wolf A.M."/>
            <person name="Vamathevan J."/>
            <person name="Weidman J."/>
            <person name="Impraim M."/>
            <person name="Lee K."/>
            <person name="Berry K."/>
            <person name="Lee C."/>
            <person name="Mueller J."/>
            <person name="Khouri H."/>
            <person name="Gill J."/>
            <person name="Utterback T.R."/>
            <person name="McDonald L.A."/>
            <person name="Feldblyum T.V."/>
            <person name="Smith H.O."/>
            <person name="Venter J.C."/>
            <person name="Nealson K.H."/>
            <person name="Fraser C.M."/>
        </authorList>
    </citation>
    <scope>NUCLEOTIDE SEQUENCE [LARGE SCALE GENOMIC DNA]</scope>
    <source>
        <strain evidence="2">ATCC 700550 / JCM 31522 / CIP 106686 / LMG 19005 / NCIMB 14063 / MR-1</strain>
    </source>
</reference>
<reference evidence="1 2" key="4">
    <citation type="journal article" date="2011" name="BMC Genomics">
        <title>Genome-wide protein localization prediction strategies for gram negative bacteria.</title>
        <authorList>
            <person name="Romine M.F."/>
        </authorList>
    </citation>
    <scope>NUCLEOTIDE SEQUENCE [LARGE SCALE GENOMIC DNA]</scope>
    <source>
        <strain evidence="2">ATCC 700550 / JCM 31522 / CIP 106686 / LMG 19005 / NCIMB 14063 / MR-1</strain>
    </source>
</reference>
<keyword evidence="1" id="KW-0449">Lipoprotein</keyword>
<dbReference type="KEGG" id="son:SO_2061"/>
<evidence type="ECO:0000313" key="2">
    <source>
        <dbReference type="Proteomes" id="UP000008186"/>
    </source>
</evidence>